<comment type="caution">
    <text evidence="1">The sequence shown here is derived from an EMBL/GenBank/DDBJ whole genome shotgun (WGS) entry which is preliminary data.</text>
</comment>
<protein>
    <recommendedName>
        <fullName evidence="3">DUF4355 domain-containing protein</fullName>
    </recommendedName>
</protein>
<organism evidence="1 2">
    <name type="scientific">Peribacillus simplex</name>
    <dbReference type="NCBI Taxonomy" id="1478"/>
    <lineage>
        <taxon>Bacteria</taxon>
        <taxon>Bacillati</taxon>
        <taxon>Bacillota</taxon>
        <taxon>Bacilli</taxon>
        <taxon>Bacillales</taxon>
        <taxon>Bacillaceae</taxon>
        <taxon>Peribacillus</taxon>
    </lineage>
</organism>
<dbReference type="InterPro" id="IPR025580">
    <property type="entry name" value="Gp46"/>
</dbReference>
<dbReference type="EMBL" id="CAKKMG010000014">
    <property type="protein sequence ID" value="CAH0186211.1"/>
    <property type="molecule type" value="Genomic_DNA"/>
</dbReference>
<dbReference type="AlphaFoldDB" id="A0A9W4KX13"/>
<name>A0A9W4KX13_9BACI</name>
<evidence type="ECO:0000313" key="1">
    <source>
        <dbReference type="EMBL" id="CAH0186211.1"/>
    </source>
</evidence>
<evidence type="ECO:0008006" key="3">
    <source>
        <dbReference type="Google" id="ProtNLM"/>
    </source>
</evidence>
<dbReference type="RefSeq" id="WP_230301429.1">
    <property type="nucleotide sequence ID" value="NZ_CAKKMG010000014.1"/>
</dbReference>
<evidence type="ECO:0000313" key="2">
    <source>
        <dbReference type="Proteomes" id="UP000789326"/>
    </source>
</evidence>
<sequence>MTLEEIKAWLEANKEDTDVKSYLVELSAVSADKVKGFLDTEEGKKIVQPRLDAHFTKSLDTWKTNNLETIIEAEVNKRNPQKSPEQIKIEELTRKIEDAEKARNRESLVNKALKVADEKTLPKGIIDFFIAEDEEGTLTNLSKLEEEYTKALQAAVDSKFGEYGRDIEQSNNQQSGNFDIGSIAAEASIRK</sequence>
<dbReference type="Pfam" id="PF14265">
    <property type="entry name" value="DUF4355"/>
    <property type="match status" value="1"/>
</dbReference>
<dbReference type="Proteomes" id="UP000789326">
    <property type="component" value="Unassembled WGS sequence"/>
</dbReference>
<accession>A0A9W4KX13</accession>
<gene>
    <name evidence="1" type="ORF">SRABI133_01550</name>
</gene>
<proteinExistence type="predicted"/>
<reference evidence="1" key="1">
    <citation type="submission" date="2021-11" db="EMBL/GenBank/DDBJ databases">
        <authorList>
            <person name="Bulgarelli D."/>
        </authorList>
    </citation>
    <scope>NUCLEOTIDE SEQUENCE</scope>
    <source>
        <strain evidence="1">Bi133</strain>
    </source>
</reference>